<dbReference type="InterPro" id="IPR012341">
    <property type="entry name" value="6hp_glycosidase-like_sf"/>
</dbReference>
<evidence type="ECO:0000313" key="6">
    <source>
        <dbReference type="Proteomes" id="UP000310636"/>
    </source>
</evidence>
<evidence type="ECO:0000256" key="3">
    <source>
        <dbReference type="PIRSR" id="PIRSR610905-1"/>
    </source>
</evidence>
<comment type="similarity">
    <text evidence="2">Belongs to the glycosyl hydrolase 88 family.</text>
</comment>
<dbReference type="PANTHER" id="PTHR36845:SF1">
    <property type="entry name" value="HYDROLASE, PUTATIVE (AFU_ORTHOLOGUE AFUA_7G05090)-RELATED"/>
    <property type="match status" value="1"/>
</dbReference>
<dbReference type="EMBL" id="SSOB01000027">
    <property type="protein sequence ID" value="THF76095.1"/>
    <property type="molecule type" value="Genomic_DNA"/>
</dbReference>
<evidence type="ECO:0000256" key="1">
    <source>
        <dbReference type="ARBA" id="ARBA00022801"/>
    </source>
</evidence>
<dbReference type="PANTHER" id="PTHR36845">
    <property type="entry name" value="HYDROLASE, PUTATIVE (AFU_ORTHOLOGUE AFUA_7G05090)-RELATED"/>
    <property type="match status" value="1"/>
</dbReference>
<gene>
    <name evidence="5" type="ORF">E6C55_20180</name>
</gene>
<evidence type="ECO:0000256" key="2">
    <source>
        <dbReference type="ARBA" id="ARBA00038358"/>
    </source>
</evidence>
<dbReference type="RefSeq" id="WP_136371622.1">
    <property type="nucleotide sequence ID" value="NZ_SSOB01000027.1"/>
</dbReference>
<dbReference type="GO" id="GO:0052757">
    <property type="term" value="F:chondroitin hydrolase activity"/>
    <property type="evidence" value="ECO:0007669"/>
    <property type="project" value="TreeGrafter"/>
</dbReference>
<feature type="binding site" evidence="4">
    <location>
        <position position="100"/>
    </location>
    <ligand>
        <name>substrate</name>
    </ligand>
</feature>
<proteinExistence type="inferred from homology"/>
<name>A0A4S4BMV0_9BACL</name>
<dbReference type="Pfam" id="PF07470">
    <property type="entry name" value="Glyco_hydro_88"/>
    <property type="match status" value="1"/>
</dbReference>
<keyword evidence="6" id="KW-1185">Reference proteome</keyword>
<dbReference type="GO" id="GO:0000272">
    <property type="term" value="P:polysaccharide catabolic process"/>
    <property type="evidence" value="ECO:0007669"/>
    <property type="project" value="TreeGrafter"/>
</dbReference>
<feature type="binding site" evidence="4">
    <location>
        <position position="219"/>
    </location>
    <ligand>
        <name>substrate</name>
    </ligand>
</feature>
<feature type="active site" description="Nucleophile" evidence="3">
    <location>
        <position position="100"/>
    </location>
</feature>
<feature type="binding site" evidence="4">
    <location>
        <position position="237"/>
    </location>
    <ligand>
        <name>substrate</name>
    </ligand>
</feature>
<dbReference type="InterPro" id="IPR052369">
    <property type="entry name" value="UG_Glycosaminoglycan_Hydrolase"/>
</dbReference>
<accession>A0A4S4BMV0</accession>
<feature type="active site" description="Proton donor" evidence="3">
    <location>
        <position position="161"/>
    </location>
</feature>
<dbReference type="InterPro" id="IPR008928">
    <property type="entry name" value="6-hairpin_glycosidase_sf"/>
</dbReference>
<evidence type="ECO:0000256" key="4">
    <source>
        <dbReference type="PIRSR" id="PIRSR610905-2"/>
    </source>
</evidence>
<feature type="binding site" evidence="4">
    <location>
        <position position="233"/>
    </location>
    <ligand>
        <name>substrate</name>
    </ligand>
</feature>
<dbReference type="OrthoDB" id="2545778at2"/>
<sequence length="394" mass="44051">MVETGYEAEGWTAEAERELERITERIRKGAAAYGTRFPHLSRDGVYSNRLNEDGSWTGSFWTGMVLLAYRLTGDSEWLAYLSRYLPVYEHRLREGYLDHDVGFLYQLYAVKLYDATGAEGARSLAVGAADELLKRFNPAGGFIRAWGRLEEDRLRGKMIIDCLLNLPLLWSATRLTGNPAYASAAERHARQAMKHHIRPDGSSYHTFDFDPDTGEPIGGFNEGGYADESCWSRGQAWGIYGFALAYRHTGDPSFAAAAAAMADYFVARLPEDEVPLWDFKLPEGEAVDAAKDASAAAIACCGLLELSRCGLFETERRLGYERRALRMLASLRKRYTLLEEADKEAVLKRCYGRVEGVVTELSAIWGDYYYMEAHLLASGRQPDMWTTTSGSGGE</sequence>
<dbReference type="AlphaFoldDB" id="A0A4S4BMV0"/>
<reference evidence="5 6" key="1">
    <citation type="submission" date="2019-04" db="EMBL/GenBank/DDBJ databases">
        <title>Cohnella sp. nov. isolated from preserved vegetables.</title>
        <authorList>
            <person name="Lin S.-Y."/>
            <person name="Hung M.-H."/>
            <person name="Young C.-C."/>
        </authorList>
    </citation>
    <scope>NUCLEOTIDE SEQUENCE [LARGE SCALE GENOMIC DNA]</scope>
    <source>
        <strain evidence="5 6">CC-MHH1044</strain>
    </source>
</reference>
<dbReference type="Proteomes" id="UP000310636">
    <property type="component" value="Unassembled WGS sequence"/>
</dbReference>
<organism evidence="5 6">
    <name type="scientific">Cohnella fermenti</name>
    <dbReference type="NCBI Taxonomy" id="2565925"/>
    <lineage>
        <taxon>Bacteria</taxon>
        <taxon>Bacillati</taxon>
        <taxon>Bacillota</taxon>
        <taxon>Bacilli</taxon>
        <taxon>Bacillales</taxon>
        <taxon>Paenibacillaceae</taxon>
        <taxon>Cohnella</taxon>
    </lineage>
</organism>
<comment type="caution">
    <text evidence="5">The sequence shown here is derived from an EMBL/GenBank/DDBJ whole genome shotgun (WGS) entry which is preliminary data.</text>
</comment>
<protein>
    <submittedName>
        <fullName evidence="5">Glucuronyl hydrolase</fullName>
    </submittedName>
</protein>
<evidence type="ECO:0000313" key="5">
    <source>
        <dbReference type="EMBL" id="THF76095.1"/>
    </source>
</evidence>
<keyword evidence="1 5" id="KW-0378">Hydrolase</keyword>
<dbReference type="SUPFAM" id="SSF48208">
    <property type="entry name" value="Six-hairpin glycosidases"/>
    <property type="match status" value="1"/>
</dbReference>
<dbReference type="InterPro" id="IPR010905">
    <property type="entry name" value="Glyco_hydro_88"/>
</dbReference>
<dbReference type="Gene3D" id="1.50.10.10">
    <property type="match status" value="1"/>
</dbReference>
<feature type="binding site" evidence="4">
    <location>
        <position position="161"/>
    </location>
    <ligand>
        <name>substrate</name>
    </ligand>
</feature>